<feature type="region of interest" description="Disordered" evidence="1">
    <location>
        <begin position="147"/>
        <end position="210"/>
    </location>
</feature>
<dbReference type="Proteomes" id="UP000198287">
    <property type="component" value="Unassembled WGS sequence"/>
</dbReference>
<comment type="caution">
    <text evidence="2">The sequence shown here is derived from an EMBL/GenBank/DDBJ whole genome shotgun (WGS) entry which is preliminary data.</text>
</comment>
<evidence type="ECO:0000313" key="3">
    <source>
        <dbReference type="Proteomes" id="UP000198287"/>
    </source>
</evidence>
<reference evidence="2 3" key="1">
    <citation type="submission" date="2015-12" db="EMBL/GenBank/DDBJ databases">
        <title>The genome of Folsomia candida.</title>
        <authorList>
            <person name="Faddeeva A."/>
            <person name="Derks M.F."/>
            <person name="Anvar Y."/>
            <person name="Smit S."/>
            <person name="Van Straalen N."/>
            <person name="Roelofs D."/>
        </authorList>
    </citation>
    <scope>NUCLEOTIDE SEQUENCE [LARGE SCALE GENOMIC DNA]</scope>
    <source>
        <strain evidence="2 3">VU population</strain>
        <tissue evidence="2">Whole body</tissue>
    </source>
</reference>
<feature type="compositionally biased region" description="Polar residues" evidence="1">
    <location>
        <begin position="152"/>
        <end position="171"/>
    </location>
</feature>
<proteinExistence type="predicted"/>
<evidence type="ECO:0000256" key="1">
    <source>
        <dbReference type="SAM" id="MobiDB-lite"/>
    </source>
</evidence>
<accession>A0A226E638</accession>
<feature type="compositionally biased region" description="Basic and acidic residues" evidence="1">
    <location>
        <begin position="192"/>
        <end position="210"/>
    </location>
</feature>
<protein>
    <submittedName>
        <fullName evidence="2">Uncharacterized protein</fullName>
    </submittedName>
</protein>
<sequence length="210" mass="23129">MNAFPPAVSEVMVCVHYRWIMDFAAVVVSSTTRHSSTNYLPFSSIRTTGILNTAREPEYFGEVTENATLPQTLCTRRKVRRLVVVALHSHLFRGRVWGTSIKESVLATTEDFPKASRCLSVSSRSVLVNIPCATRSPIPTTFTTTTAFAPTNTSMPTKPTNQAGSWRNSVVGQKKTKKGGESRSRCVLSLSPRKEGSSSMDLKEESQQPT</sequence>
<dbReference type="AlphaFoldDB" id="A0A226E638"/>
<dbReference type="EMBL" id="LNIX01000006">
    <property type="protein sequence ID" value="OXA52788.1"/>
    <property type="molecule type" value="Genomic_DNA"/>
</dbReference>
<organism evidence="2 3">
    <name type="scientific">Folsomia candida</name>
    <name type="common">Springtail</name>
    <dbReference type="NCBI Taxonomy" id="158441"/>
    <lineage>
        <taxon>Eukaryota</taxon>
        <taxon>Metazoa</taxon>
        <taxon>Ecdysozoa</taxon>
        <taxon>Arthropoda</taxon>
        <taxon>Hexapoda</taxon>
        <taxon>Collembola</taxon>
        <taxon>Entomobryomorpha</taxon>
        <taxon>Isotomoidea</taxon>
        <taxon>Isotomidae</taxon>
        <taxon>Proisotominae</taxon>
        <taxon>Folsomia</taxon>
    </lineage>
</organism>
<name>A0A226E638_FOLCA</name>
<evidence type="ECO:0000313" key="2">
    <source>
        <dbReference type="EMBL" id="OXA52788.1"/>
    </source>
</evidence>
<gene>
    <name evidence="2" type="ORF">Fcan01_11931</name>
</gene>
<keyword evidence="3" id="KW-1185">Reference proteome</keyword>